<dbReference type="InterPro" id="IPR023779">
    <property type="entry name" value="Chromodomain_CS"/>
</dbReference>
<sequence length="107" mass="11921">MGRKPKKQVVNGGLNGGSSGAVVDVKPLSSESEEDSQVYEVHSIIASRVNDSGRLFLVKWEGFSDEYNTWEPEDNLSGSIDKVKDYMVLRKSWMEKMPAAKKAKLQT</sequence>
<dbReference type="CDD" id="cd00024">
    <property type="entry name" value="CD_CSD"/>
    <property type="match status" value="1"/>
</dbReference>
<dbReference type="InterPro" id="IPR000953">
    <property type="entry name" value="Chromo/chromo_shadow_dom"/>
</dbReference>
<keyword evidence="2" id="KW-0539">Nucleus</keyword>
<reference evidence="5" key="1">
    <citation type="journal article" date="2010" name="Science">
        <title>Plasticity of animal genome architecture unmasked by rapid evolution of a pelagic tunicate.</title>
        <authorList>
            <person name="Denoeud F."/>
            <person name="Henriet S."/>
            <person name="Mungpakdee S."/>
            <person name="Aury J.M."/>
            <person name="Da Silva C."/>
            <person name="Brinkmann H."/>
            <person name="Mikhaleva J."/>
            <person name="Olsen L.C."/>
            <person name="Jubin C."/>
            <person name="Canestro C."/>
            <person name="Bouquet J.M."/>
            <person name="Danks G."/>
            <person name="Poulain J."/>
            <person name="Campsteijn C."/>
            <person name="Adamski M."/>
            <person name="Cross I."/>
            <person name="Yadetie F."/>
            <person name="Muffato M."/>
            <person name="Louis A."/>
            <person name="Butcher S."/>
            <person name="Tsagkogeorga G."/>
            <person name="Konrad A."/>
            <person name="Singh S."/>
            <person name="Jensen M.F."/>
            <person name="Cong E.H."/>
            <person name="Eikeseth-Otteraa H."/>
            <person name="Noel B."/>
            <person name="Anthouard V."/>
            <person name="Porcel B.M."/>
            <person name="Kachouri-Lafond R."/>
            <person name="Nishino A."/>
            <person name="Ugolini M."/>
            <person name="Chourrout P."/>
            <person name="Nishida H."/>
            <person name="Aasland R."/>
            <person name="Huzurbazar S."/>
            <person name="Westhof E."/>
            <person name="Delsuc F."/>
            <person name="Lehrach H."/>
            <person name="Reinhardt R."/>
            <person name="Weissenbach J."/>
            <person name="Roy S.W."/>
            <person name="Artiguenave F."/>
            <person name="Postlethwait J.H."/>
            <person name="Manak J.R."/>
            <person name="Thompson E.M."/>
            <person name="Jaillon O."/>
            <person name="Du Pasquier L."/>
            <person name="Boudinot P."/>
            <person name="Liberles D.A."/>
            <person name="Volff J.N."/>
            <person name="Philippe H."/>
            <person name="Lenhard B."/>
            <person name="Roest Crollius H."/>
            <person name="Wincker P."/>
            <person name="Chourrout D."/>
        </authorList>
    </citation>
    <scope>NUCLEOTIDE SEQUENCE [LARGE SCALE GENOMIC DNA]</scope>
</reference>
<dbReference type="InterPro" id="IPR016197">
    <property type="entry name" value="Chromo-like_dom_sf"/>
</dbReference>
<keyword evidence="6" id="KW-1185">Reference proteome</keyword>
<name>E4X9J1_OIKDI</name>
<dbReference type="InParanoid" id="E4X9J1"/>
<evidence type="ECO:0000256" key="2">
    <source>
        <dbReference type="ARBA" id="ARBA00023242"/>
    </source>
</evidence>
<evidence type="ECO:0000313" key="5">
    <source>
        <dbReference type="EMBL" id="CBY19120.1"/>
    </source>
</evidence>
<dbReference type="OrthoDB" id="5989727at2759"/>
<dbReference type="PROSITE" id="PS00598">
    <property type="entry name" value="CHROMO_1"/>
    <property type="match status" value="1"/>
</dbReference>
<feature type="domain" description="Chromo" evidence="4">
    <location>
        <begin position="39"/>
        <end position="98"/>
    </location>
</feature>
<gene>
    <name evidence="5" type="ORF">GSOID_T00004543001</name>
</gene>
<dbReference type="PROSITE" id="PS50013">
    <property type="entry name" value="CHROMO_2"/>
    <property type="match status" value="1"/>
</dbReference>
<dbReference type="Pfam" id="PF00385">
    <property type="entry name" value="Chromo"/>
    <property type="match status" value="1"/>
</dbReference>
<dbReference type="InterPro" id="IPR051219">
    <property type="entry name" value="Heterochromatin_chromo-domain"/>
</dbReference>
<accession>E4X9J1</accession>
<feature type="region of interest" description="Disordered" evidence="3">
    <location>
        <begin position="1"/>
        <end position="29"/>
    </location>
</feature>
<organism evidence="5">
    <name type="scientific">Oikopleura dioica</name>
    <name type="common">Tunicate</name>
    <dbReference type="NCBI Taxonomy" id="34765"/>
    <lineage>
        <taxon>Eukaryota</taxon>
        <taxon>Metazoa</taxon>
        <taxon>Chordata</taxon>
        <taxon>Tunicata</taxon>
        <taxon>Appendicularia</taxon>
        <taxon>Copelata</taxon>
        <taxon>Oikopleuridae</taxon>
        <taxon>Oikopleura</taxon>
    </lineage>
</organism>
<proteinExistence type="predicted"/>
<comment type="subcellular location">
    <subcellularLocation>
        <location evidence="1">Nucleus</location>
    </subcellularLocation>
</comment>
<dbReference type="InterPro" id="IPR023780">
    <property type="entry name" value="Chromo_domain"/>
</dbReference>
<evidence type="ECO:0000256" key="1">
    <source>
        <dbReference type="ARBA" id="ARBA00004123"/>
    </source>
</evidence>
<evidence type="ECO:0000259" key="4">
    <source>
        <dbReference type="PROSITE" id="PS50013"/>
    </source>
</evidence>
<protein>
    <recommendedName>
        <fullName evidence="4">Chromo domain-containing protein</fullName>
    </recommendedName>
</protein>
<dbReference type="Gene3D" id="2.40.50.40">
    <property type="match status" value="1"/>
</dbReference>
<dbReference type="PANTHER" id="PTHR22812">
    <property type="entry name" value="CHROMOBOX PROTEIN"/>
    <property type="match status" value="1"/>
</dbReference>
<evidence type="ECO:0000256" key="3">
    <source>
        <dbReference type="SAM" id="MobiDB-lite"/>
    </source>
</evidence>
<dbReference type="AlphaFoldDB" id="E4X9J1"/>
<dbReference type="SUPFAM" id="SSF54160">
    <property type="entry name" value="Chromo domain-like"/>
    <property type="match status" value="1"/>
</dbReference>
<dbReference type="GO" id="GO:0005634">
    <property type="term" value="C:nucleus"/>
    <property type="evidence" value="ECO:0007669"/>
    <property type="project" value="UniProtKB-SubCell"/>
</dbReference>
<dbReference type="EMBL" id="FN653030">
    <property type="protein sequence ID" value="CBY19120.1"/>
    <property type="molecule type" value="Genomic_DNA"/>
</dbReference>
<dbReference type="Proteomes" id="UP000001307">
    <property type="component" value="Unassembled WGS sequence"/>
</dbReference>
<dbReference type="SMART" id="SM00298">
    <property type="entry name" value="CHROMO"/>
    <property type="match status" value="1"/>
</dbReference>
<evidence type="ECO:0000313" key="6">
    <source>
        <dbReference type="Proteomes" id="UP000001307"/>
    </source>
</evidence>